<keyword evidence="3" id="KW-1185">Reference proteome</keyword>
<feature type="compositionally biased region" description="Polar residues" evidence="1">
    <location>
        <begin position="41"/>
        <end position="61"/>
    </location>
</feature>
<accession>A0AAD3TEF0</accession>
<dbReference type="Proteomes" id="UP001279734">
    <property type="component" value="Unassembled WGS sequence"/>
</dbReference>
<dbReference type="EMBL" id="BSYO01000032">
    <property type="protein sequence ID" value="GMH27077.1"/>
    <property type="molecule type" value="Genomic_DNA"/>
</dbReference>
<evidence type="ECO:0000313" key="3">
    <source>
        <dbReference type="Proteomes" id="UP001279734"/>
    </source>
</evidence>
<protein>
    <submittedName>
        <fullName evidence="2">Uncharacterized protein</fullName>
    </submittedName>
</protein>
<gene>
    <name evidence="2" type="ORF">Nepgr_028920</name>
</gene>
<sequence>MNSQRLLFTAEEQQGPVDRDRLSLSTQAAERGQHPADSASREQPQNPQSICRQGPQSSQSDKLAVSKPHEKEWKNVATLESQLPDLGIAIQPESESALDSPR</sequence>
<evidence type="ECO:0000313" key="2">
    <source>
        <dbReference type="EMBL" id="GMH27077.1"/>
    </source>
</evidence>
<dbReference type="AlphaFoldDB" id="A0AAD3TEF0"/>
<name>A0AAD3TEF0_NEPGR</name>
<proteinExistence type="predicted"/>
<comment type="caution">
    <text evidence="2">The sequence shown here is derived from an EMBL/GenBank/DDBJ whole genome shotgun (WGS) entry which is preliminary data.</text>
</comment>
<feature type="region of interest" description="Disordered" evidence="1">
    <location>
        <begin position="1"/>
        <end position="102"/>
    </location>
</feature>
<reference evidence="2" key="1">
    <citation type="submission" date="2023-05" db="EMBL/GenBank/DDBJ databases">
        <title>Nepenthes gracilis genome sequencing.</title>
        <authorList>
            <person name="Fukushima K."/>
        </authorList>
    </citation>
    <scope>NUCLEOTIDE SEQUENCE</scope>
    <source>
        <strain evidence="2">SING2019-196</strain>
    </source>
</reference>
<organism evidence="2 3">
    <name type="scientific">Nepenthes gracilis</name>
    <name type="common">Slender pitcher plant</name>
    <dbReference type="NCBI Taxonomy" id="150966"/>
    <lineage>
        <taxon>Eukaryota</taxon>
        <taxon>Viridiplantae</taxon>
        <taxon>Streptophyta</taxon>
        <taxon>Embryophyta</taxon>
        <taxon>Tracheophyta</taxon>
        <taxon>Spermatophyta</taxon>
        <taxon>Magnoliopsida</taxon>
        <taxon>eudicotyledons</taxon>
        <taxon>Gunneridae</taxon>
        <taxon>Pentapetalae</taxon>
        <taxon>Caryophyllales</taxon>
        <taxon>Nepenthaceae</taxon>
        <taxon>Nepenthes</taxon>
    </lineage>
</organism>
<evidence type="ECO:0000256" key="1">
    <source>
        <dbReference type="SAM" id="MobiDB-lite"/>
    </source>
</evidence>